<proteinExistence type="predicted"/>
<evidence type="ECO:0000313" key="2">
    <source>
        <dbReference type="Proteomes" id="UP000240704"/>
    </source>
</evidence>
<evidence type="ECO:0000313" key="1">
    <source>
        <dbReference type="EMBL" id="AUM59691.1"/>
    </source>
</evidence>
<name>A0A2I6PI01_9CAUD</name>
<sequence length="101" mass="11462">MPHGIPEHMIMGQRFIASPILTVAHTESKEVEIKRSWAARLFNTPWNPFKATEVITTHTTTYKASRDVVRVGDNYYAHPDLIAEIMAEIDKRNASEPKQTG</sequence>
<accession>A0A2I6PI01</accession>
<dbReference type="RefSeq" id="YP_009796640.1">
    <property type="nucleotide sequence ID" value="NC_047902.1"/>
</dbReference>
<dbReference type="KEGG" id="vg:54987030"/>
<reference evidence="2" key="1">
    <citation type="submission" date="2017-11" db="EMBL/GenBank/DDBJ databases">
        <title>Genome sequence and characterization of the novel virulent phage PMBT3 infecting Pseudomonas sp.</title>
        <authorList>
            <person name="Koberg S."/>
            <person name="Brinks E."/>
            <person name="Heller K.J."/>
            <person name="Neve H."/>
            <person name="Franz C.M.A.P."/>
        </authorList>
    </citation>
    <scope>NUCLEOTIDE SEQUENCE [LARGE SCALE GENOMIC DNA]</scope>
</reference>
<organism evidence="1 2">
    <name type="scientific">Pseudomonas phage PMBT3</name>
    <dbReference type="NCBI Taxonomy" id="2059856"/>
    <lineage>
        <taxon>Viruses</taxon>
        <taxon>Duplodnaviria</taxon>
        <taxon>Heunggongvirae</taxon>
        <taxon>Uroviricota</taxon>
        <taxon>Caudoviricetes</taxon>
        <taxon>Maxrubnervirus</taxon>
        <taxon>Maxrubnervirus PMBT3</taxon>
    </lineage>
</organism>
<dbReference type="GeneID" id="54987030"/>
<dbReference type="EMBL" id="MG596799">
    <property type="protein sequence ID" value="AUM59691.1"/>
    <property type="molecule type" value="Genomic_DNA"/>
</dbReference>
<dbReference type="Proteomes" id="UP000240704">
    <property type="component" value="Segment"/>
</dbReference>
<keyword evidence="2" id="KW-1185">Reference proteome</keyword>
<protein>
    <submittedName>
        <fullName evidence="1">Uncharacterized protein</fullName>
    </submittedName>
</protein>